<evidence type="ECO:0000259" key="5">
    <source>
        <dbReference type="PROSITE" id="PS50977"/>
    </source>
</evidence>
<feature type="DNA-binding region" description="H-T-H motif" evidence="4">
    <location>
        <begin position="53"/>
        <end position="72"/>
    </location>
</feature>
<dbReference type="PANTHER" id="PTHR30055:SF146">
    <property type="entry name" value="HTH-TYPE TRANSCRIPTIONAL DUAL REGULATOR CECR"/>
    <property type="match status" value="1"/>
</dbReference>
<dbReference type="InterPro" id="IPR009057">
    <property type="entry name" value="Homeodomain-like_sf"/>
</dbReference>
<dbReference type="OrthoDB" id="5292901at2"/>
<dbReference type="InterPro" id="IPR023772">
    <property type="entry name" value="DNA-bd_HTH_TetR-type_CS"/>
</dbReference>
<keyword evidence="3" id="KW-0804">Transcription</keyword>
<evidence type="ECO:0000313" key="7">
    <source>
        <dbReference type="Proteomes" id="UP000324758"/>
    </source>
</evidence>
<evidence type="ECO:0000256" key="1">
    <source>
        <dbReference type="ARBA" id="ARBA00023015"/>
    </source>
</evidence>
<proteinExistence type="predicted"/>
<name>A0A5D3KDX5_9BRAD</name>
<organism evidence="6 7">
    <name type="scientific">Bradyrhizobium rifense</name>
    <dbReference type="NCBI Taxonomy" id="515499"/>
    <lineage>
        <taxon>Bacteria</taxon>
        <taxon>Pseudomonadati</taxon>
        <taxon>Pseudomonadota</taxon>
        <taxon>Alphaproteobacteria</taxon>
        <taxon>Hyphomicrobiales</taxon>
        <taxon>Nitrobacteraceae</taxon>
        <taxon>Bradyrhizobium</taxon>
    </lineage>
</organism>
<dbReference type="Proteomes" id="UP000324758">
    <property type="component" value="Unassembled WGS sequence"/>
</dbReference>
<feature type="domain" description="HTH tetR-type" evidence="5">
    <location>
        <begin position="30"/>
        <end position="90"/>
    </location>
</feature>
<dbReference type="GO" id="GO:0003700">
    <property type="term" value="F:DNA-binding transcription factor activity"/>
    <property type="evidence" value="ECO:0007669"/>
    <property type="project" value="TreeGrafter"/>
</dbReference>
<dbReference type="InterPro" id="IPR039536">
    <property type="entry name" value="TetR_C_Proteobacteria"/>
</dbReference>
<dbReference type="EMBL" id="VSSS01000026">
    <property type="protein sequence ID" value="TYL94863.1"/>
    <property type="molecule type" value="Genomic_DNA"/>
</dbReference>
<dbReference type="AlphaFoldDB" id="A0A5D3KDX5"/>
<evidence type="ECO:0000313" key="6">
    <source>
        <dbReference type="EMBL" id="TYL94863.1"/>
    </source>
</evidence>
<gene>
    <name evidence="6" type="ORF">FXB40_17370</name>
</gene>
<dbReference type="PANTHER" id="PTHR30055">
    <property type="entry name" value="HTH-TYPE TRANSCRIPTIONAL REGULATOR RUTR"/>
    <property type="match status" value="1"/>
</dbReference>
<protein>
    <submittedName>
        <fullName evidence="6">TetR/AcrR family transcriptional regulator</fullName>
    </submittedName>
</protein>
<accession>A0A5D3KDX5</accession>
<evidence type="ECO:0000256" key="4">
    <source>
        <dbReference type="PROSITE-ProRule" id="PRU00335"/>
    </source>
</evidence>
<keyword evidence="1" id="KW-0805">Transcription regulation</keyword>
<comment type="caution">
    <text evidence="6">The sequence shown here is derived from an EMBL/GenBank/DDBJ whole genome shotgun (WGS) entry which is preliminary data.</text>
</comment>
<dbReference type="RefSeq" id="WP_148773399.1">
    <property type="nucleotide sequence ID" value="NZ_VSSS01000026.1"/>
</dbReference>
<evidence type="ECO:0000256" key="3">
    <source>
        <dbReference type="ARBA" id="ARBA00023163"/>
    </source>
</evidence>
<dbReference type="InterPro" id="IPR050109">
    <property type="entry name" value="HTH-type_TetR-like_transc_reg"/>
</dbReference>
<dbReference type="InterPro" id="IPR001647">
    <property type="entry name" value="HTH_TetR"/>
</dbReference>
<dbReference type="PROSITE" id="PS50977">
    <property type="entry name" value="HTH_TETR_2"/>
    <property type="match status" value="1"/>
</dbReference>
<reference evidence="6 7" key="1">
    <citation type="submission" date="2019-08" db="EMBL/GenBank/DDBJ databases">
        <title>Bradyrhizobium hipponensis sp. nov., a rhizobium isolated from a Lupinus angustifolius root nodule in Tunisia.</title>
        <authorList>
            <person name="Off K."/>
            <person name="Rejili M."/>
            <person name="Mars M."/>
            <person name="Brachmann A."/>
            <person name="Marin M."/>
        </authorList>
    </citation>
    <scope>NUCLEOTIDE SEQUENCE [LARGE SCALE GENOMIC DNA]</scope>
    <source>
        <strain evidence="6 7">CTAW71</strain>
    </source>
</reference>
<sequence>MKTSNLKKLPAAKAKRAKVRFGRPPKELAGEVDARILDAARKVFLERGFEGASVDEIAEVARSGKATIYARFRDKRALFTEVVTHDILARITEFSAELPTGATIEERLTSAASTLLHWGLNSERIALMRLAIAETRRFPDLASTVSRSARDLSTELGVHLLSELTKSDELRSLPAFAPEHLTSTARLFLDLVAVPMLLRALFEADLRTLDPEIDEHVTRSVAFFLSACRHGAS</sequence>
<dbReference type="FunFam" id="1.10.10.60:FF:000141">
    <property type="entry name" value="TetR family transcriptional regulator"/>
    <property type="match status" value="1"/>
</dbReference>
<dbReference type="PRINTS" id="PR00455">
    <property type="entry name" value="HTHTETR"/>
</dbReference>
<dbReference type="Pfam" id="PF00440">
    <property type="entry name" value="TetR_N"/>
    <property type="match status" value="1"/>
</dbReference>
<evidence type="ECO:0000256" key="2">
    <source>
        <dbReference type="ARBA" id="ARBA00023125"/>
    </source>
</evidence>
<keyword evidence="7" id="KW-1185">Reference proteome</keyword>
<dbReference type="Gene3D" id="1.10.10.60">
    <property type="entry name" value="Homeodomain-like"/>
    <property type="match status" value="1"/>
</dbReference>
<dbReference type="GO" id="GO:0000976">
    <property type="term" value="F:transcription cis-regulatory region binding"/>
    <property type="evidence" value="ECO:0007669"/>
    <property type="project" value="TreeGrafter"/>
</dbReference>
<dbReference type="Pfam" id="PF14246">
    <property type="entry name" value="TetR_C_7"/>
    <property type="match status" value="1"/>
</dbReference>
<keyword evidence="2 4" id="KW-0238">DNA-binding</keyword>
<dbReference type="Gene3D" id="1.10.357.10">
    <property type="entry name" value="Tetracycline Repressor, domain 2"/>
    <property type="match status" value="1"/>
</dbReference>
<dbReference type="PROSITE" id="PS01081">
    <property type="entry name" value="HTH_TETR_1"/>
    <property type="match status" value="1"/>
</dbReference>
<dbReference type="SUPFAM" id="SSF46689">
    <property type="entry name" value="Homeodomain-like"/>
    <property type="match status" value="1"/>
</dbReference>